<reference evidence="2" key="1">
    <citation type="journal article" date="2019" name="Int. J. Syst. Evol. Microbiol.">
        <title>The Global Catalogue of Microorganisms (GCM) 10K type strain sequencing project: providing services to taxonomists for standard genome sequencing and annotation.</title>
        <authorList>
            <consortium name="The Broad Institute Genomics Platform"/>
            <consortium name="The Broad Institute Genome Sequencing Center for Infectious Disease"/>
            <person name="Wu L."/>
            <person name="Ma J."/>
        </authorList>
    </citation>
    <scope>NUCLEOTIDE SEQUENCE [LARGE SCALE GENOMIC DNA]</scope>
    <source>
        <strain evidence="2">JCM 18126</strain>
    </source>
</reference>
<gene>
    <name evidence="1" type="ORF">GCM10023225_08480</name>
</gene>
<comment type="caution">
    <text evidence="1">The sequence shown here is derived from an EMBL/GenBank/DDBJ whole genome shotgun (WGS) entry which is preliminary data.</text>
</comment>
<dbReference type="SUPFAM" id="SSF53822">
    <property type="entry name" value="Periplasmic binding protein-like I"/>
    <property type="match status" value="1"/>
</dbReference>
<dbReference type="InterPro" id="IPR028082">
    <property type="entry name" value="Peripla_BP_I"/>
</dbReference>
<dbReference type="Gene3D" id="3.40.50.2300">
    <property type="match status" value="1"/>
</dbReference>
<evidence type="ECO:0000313" key="2">
    <source>
        <dbReference type="Proteomes" id="UP001501195"/>
    </source>
</evidence>
<protein>
    <submittedName>
        <fullName evidence="1">Uncharacterized protein</fullName>
    </submittedName>
</protein>
<name>A0ABP9HDU3_9ACTN</name>
<organism evidence="1 2">
    <name type="scientific">Kineococcus glutinatus</name>
    <dbReference type="NCBI Taxonomy" id="1070872"/>
    <lineage>
        <taxon>Bacteria</taxon>
        <taxon>Bacillati</taxon>
        <taxon>Actinomycetota</taxon>
        <taxon>Actinomycetes</taxon>
        <taxon>Kineosporiales</taxon>
        <taxon>Kineosporiaceae</taxon>
        <taxon>Kineococcus</taxon>
    </lineage>
</organism>
<proteinExistence type="predicted"/>
<accession>A0ABP9HDU3</accession>
<dbReference type="EMBL" id="BAABIL010000109">
    <property type="protein sequence ID" value="GAA4968506.1"/>
    <property type="molecule type" value="Genomic_DNA"/>
</dbReference>
<evidence type="ECO:0000313" key="1">
    <source>
        <dbReference type="EMBL" id="GAA4968506.1"/>
    </source>
</evidence>
<dbReference type="RefSeq" id="WP_345711126.1">
    <property type="nucleotide sequence ID" value="NZ_BAABIL010000109.1"/>
</dbReference>
<dbReference type="Proteomes" id="UP001501195">
    <property type="component" value="Unassembled WGS sequence"/>
</dbReference>
<keyword evidence="2" id="KW-1185">Reference proteome</keyword>
<sequence length="56" mass="5972">MYATVLQPAALGAESAVEQAHAYITTGETGQPEKQSIDRELVTADNADQHGVFARL</sequence>